<proteinExistence type="predicted"/>
<reference evidence="2" key="1">
    <citation type="submission" date="2021-04" db="EMBL/GenBank/DDBJ databases">
        <title>Dactylosporangium aurantiacum NRRL B-8018 full assembly.</title>
        <authorList>
            <person name="Hartkoorn R.C."/>
            <person name="Beaudoing E."/>
            <person name="Hot D."/>
        </authorList>
    </citation>
    <scope>NUCLEOTIDE SEQUENCE</scope>
    <source>
        <strain evidence="2">NRRL B-8018</strain>
    </source>
</reference>
<accession>A0A9Q9II65</accession>
<dbReference type="InterPro" id="IPR058593">
    <property type="entry name" value="ARB_07466-like_C"/>
</dbReference>
<feature type="domain" description="ARB-07466-like C-terminal" evidence="1">
    <location>
        <begin position="244"/>
        <end position="294"/>
    </location>
</feature>
<dbReference type="EMBL" id="CP073767">
    <property type="protein sequence ID" value="UWZ53578.1"/>
    <property type="molecule type" value="Genomic_DNA"/>
</dbReference>
<dbReference type="AlphaFoldDB" id="A0A9Q9II65"/>
<dbReference type="RefSeq" id="WP_211273802.1">
    <property type="nucleotide sequence ID" value="NZ_CP073767.1"/>
</dbReference>
<keyword evidence="3" id="KW-1185">Reference proteome</keyword>
<organism evidence="2 3">
    <name type="scientific">Dactylosporangium aurantiacum</name>
    <dbReference type="NCBI Taxonomy" id="35754"/>
    <lineage>
        <taxon>Bacteria</taxon>
        <taxon>Bacillati</taxon>
        <taxon>Actinomycetota</taxon>
        <taxon>Actinomycetes</taxon>
        <taxon>Micromonosporales</taxon>
        <taxon>Micromonosporaceae</taxon>
        <taxon>Dactylosporangium</taxon>
    </lineage>
</organism>
<dbReference type="KEGG" id="daur:Daura_44825"/>
<evidence type="ECO:0000313" key="2">
    <source>
        <dbReference type="EMBL" id="UWZ53578.1"/>
    </source>
</evidence>
<sequence>MTMRTRHVLAVLATLVVVAAVGVYVLVQRIGDHLPQLLPPGRACVINTGDAPANVNSSGASAGAGTAVPLDAEQVANAATITAVGLRRGVPQRGLVVALATAWQESKLENLSGGDRDSIGLFQQRPSQGWGTPEQIADPRFAANAFYTALLKVKNWQKMRVTDAAQEVQRSAHPEAYEKWVDESEIMARALSGEATGAVACTVTEASSHGAEAAKTLGASVKLDWGDVRTADVTDLVGVALKVREQKTGWQYAHWMVAHAQDHGVKRVVFNDMEWTAKSGGWTRVTQRGGTAAQQVVAEVY</sequence>
<protein>
    <recommendedName>
        <fullName evidence="1">ARB-07466-like C-terminal domain-containing protein</fullName>
    </recommendedName>
</protein>
<name>A0A9Q9II65_9ACTN</name>
<dbReference type="Pfam" id="PF26571">
    <property type="entry name" value="VldE"/>
    <property type="match status" value="1"/>
</dbReference>
<dbReference type="Proteomes" id="UP001058003">
    <property type="component" value="Chromosome"/>
</dbReference>
<evidence type="ECO:0000313" key="3">
    <source>
        <dbReference type="Proteomes" id="UP001058003"/>
    </source>
</evidence>
<gene>
    <name evidence="2" type="ORF">Daura_44825</name>
</gene>
<evidence type="ECO:0000259" key="1">
    <source>
        <dbReference type="Pfam" id="PF26571"/>
    </source>
</evidence>